<evidence type="ECO:0000313" key="1">
    <source>
        <dbReference type="EMBL" id="NYF81082.1"/>
    </source>
</evidence>
<keyword evidence="2" id="KW-1185">Reference proteome</keyword>
<organism evidence="1 2">
    <name type="scientific">Granulicella arctica</name>
    <dbReference type="NCBI Taxonomy" id="940613"/>
    <lineage>
        <taxon>Bacteria</taxon>
        <taxon>Pseudomonadati</taxon>
        <taxon>Acidobacteriota</taxon>
        <taxon>Terriglobia</taxon>
        <taxon>Terriglobales</taxon>
        <taxon>Acidobacteriaceae</taxon>
        <taxon>Granulicella</taxon>
    </lineage>
</organism>
<sequence length="90" mass="10118">MGSEQSVDTKKHSVSSKWHVFDRRDSFTVGIMDVETIDTNMHNNTYRPIRVDSKNGEGRNLLTQTCPVAPNLSSLETLIRNTLGKRGART</sequence>
<name>A0A7Y9PJK0_9BACT</name>
<dbReference type="EMBL" id="JACCCW010000002">
    <property type="protein sequence ID" value="NYF81082.1"/>
    <property type="molecule type" value="Genomic_DNA"/>
</dbReference>
<proteinExistence type="predicted"/>
<protein>
    <submittedName>
        <fullName evidence="1">Uncharacterized protein</fullName>
    </submittedName>
</protein>
<evidence type="ECO:0000313" key="2">
    <source>
        <dbReference type="Proteomes" id="UP000589520"/>
    </source>
</evidence>
<dbReference type="Proteomes" id="UP000589520">
    <property type="component" value="Unassembled WGS sequence"/>
</dbReference>
<reference evidence="1 2" key="1">
    <citation type="submission" date="2020-07" db="EMBL/GenBank/DDBJ databases">
        <title>Genomic Encyclopedia of Type Strains, Phase IV (KMG-V): Genome sequencing to study the core and pangenomes of soil and plant-associated prokaryotes.</title>
        <authorList>
            <person name="Whitman W."/>
        </authorList>
    </citation>
    <scope>NUCLEOTIDE SEQUENCE [LARGE SCALE GENOMIC DNA]</scope>
    <source>
        <strain evidence="1 2">X4EP2</strain>
    </source>
</reference>
<accession>A0A7Y9PJK0</accession>
<gene>
    <name evidence="1" type="ORF">HDF17_003402</name>
</gene>
<dbReference type="AlphaFoldDB" id="A0A7Y9PJK0"/>
<comment type="caution">
    <text evidence="1">The sequence shown here is derived from an EMBL/GenBank/DDBJ whole genome shotgun (WGS) entry which is preliminary data.</text>
</comment>